<name>A0ABD2P597_9CUCU</name>
<reference evidence="2 3" key="1">
    <citation type="journal article" date="2021" name="BMC Biol.">
        <title>Horizontally acquired antibacterial genes associated with adaptive radiation of ladybird beetles.</title>
        <authorList>
            <person name="Li H.S."/>
            <person name="Tang X.F."/>
            <person name="Huang Y.H."/>
            <person name="Xu Z.Y."/>
            <person name="Chen M.L."/>
            <person name="Du X.Y."/>
            <person name="Qiu B.Y."/>
            <person name="Chen P.T."/>
            <person name="Zhang W."/>
            <person name="Slipinski A."/>
            <person name="Escalona H.E."/>
            <person name="Waterhouse R.M."/>
            <person name="Zwick A."/>
            <person name="Pang H."/>
        </authorList>
    </citation>
    <scope>NUCLEOTIDE SEQUENCE [LARGE SCALE GENOMIC DNA]</scope>
    <source>
        <strain evidence="2">SYSU2018</strain>
    </source>
</reference>
<feature type="signal peptide" evidence="1">
    <location>
        <begin position="1"/>
        <end position="22"/>
    </location>
</feature>
<dbReference type="Proteomes" id="UP001516400">
    <property type="component" value="Unassembled WGS sequence"/>
</dbReference>
<evidence type="ECO:0000313" key="2">
    <source>
        <dbReference type="EMBL" id="KAL3286189.1"/>
    </source>
</evidence>
<evidence type="ECO:0000313" key="3">
    <source>
        <dbReference type="Proteomes" id="UP001516400"/>
    </source>
</evidence>
<organism evidence="2 3">
    <name type="scientific">Cryptolaemus montrouzieri</name>
    <dbReference type="NCBI Taxonomy" id="559131"/>
    <lineage>
        <taxon>Eukaryota</taxon>
        <taxon>Metazoa</taxon>
        <taxon>Ecdysozoa</taxon>
        <taxon>Arthropoda</taxon>
        <taxon>Hexapoda</taxon>
        <taxon>Insecta</taxon>
        <taxon>Pterygota</taxon>
        <taxon>Neoptera</taxon>
        <taxon>Endopterygota</taxon>
        <taxon>Coleoptera</taxon>
        <taxon>Polyphaga</taxon>
        <taxon>Cucujiformia</taxon>
        <taxon>Coccinelloidea</taxon>
        <taxon>Coccinellidae</taxon>
        <taxon>Scymninae</taxon>
        <taxon>Scymnini</taxon>
        <taxon>Cryptolaemus</taxon>
    </lineage>
</organism>
<feature type="chain" id="PRO_5044825485" evidence="1">
    <location>
        <begin position="23"/>
        <end position="469"/>
    </location>
</feature>
<sequence length="469" mass="54023">MNMKIIYKTFITVLLTSFLIKAEIVDQELIQKCPLTEYSKYVKCLKNIPYKKEVEERNETKTLIRKKEFDCNKCTCEICSSDDFADAAENNCCKECCPFVPCKTKHCCFKTCHSGCQTLECRFSCRQSCFKYIEKKNVTLKQLSVSQIYNDDNLNITTKINLTNTITNMNNISLPIRINSTNQNDIAVESRQKSESINTIANSPCCNFVTPTKCSAATKFPFVECDFNKTSQCGDVCLRKDLQKILRPPCNSIKSRCGVDSYLPMYLINSNETNSNLSSEYNNSNKTNTTSIISSNPLNYYSSPQQYFDPSSIQIVEYPPIYPPRNYYGPVNPFISVPNIVPQYVSNPSYSWNSYYQPPTIYSSLYNNVPYYYNSAPQIPYYSNYVRYQNPNYLFPSVQSYNYQLKNAMPTSNYQSSQMVFPSIYTSFIPKQSFQEIAPSPNILFRMESTRPKSDAQVLIEKENERKES</sequence>
<accession>A0ABD2P597</accession>
<dbReference type="EMBL" id="JABFTP020000185">
    <property type="protein sequence ID" value="KAL3286189.1"/>
    <property type="molecule type" value="Genomic_DNA"/>
</dbReference>
<gene>
    <name evidence="2" type="ORF">HHI36_000700</name>
</gene>
<comment type="caution">
    <text evidence="2">The sequence shown here is derived from an EMBL/GenBank/DDBJ whole genome shotgun (WGS) entry which is preliminary data.</text>
</comment>
<proteinExistence type="predicted"/>
<keyword evidence="3" id="KW-1185">Reference proteome</keyword>
<evidence type="ECO:0000256" key="1">
    <source>
        <dbReference type="SAM" id="SignalP"/>
    </source>
</evidence>
<keyword evidence="1" id="KW-0732">Signal</keyword>
<dbReference type="AlphaFoldDB" id="A0ABD2P597"/>
<protein>
    <submittedName>
        <fullName evidence="2">Uncharacterized protein</fullName>
    </submittedName>
</protein>